<dbReference type="OrthoDB" id="9790669at2"/>
<keyword evidence="6" id="KW-1185">Reference proteome</keyword>
<organism evidence="5 6">
    <name type="scientific">Serpentinicella alkaliphila</name>
    <dbReference type="NCBI Taxonomy" id="1734049"/>
    <lineage>
        <taxon>Bacteria</taxon>
        <taxon>Bacillati</taxon>
        <taxon>Bacillota</taxon>
        <taxon>Clostridia</taxon>
        <taxon>Peptostreptococcales</taxon>
        <taxon>Natronincolaceae</taxon>
        <taxon>Serpentinicella</taxon>
    </lineage>
</organism>
<dbReference type="PANTHER" id="PTHR43228:SF1">
    <property type="entry name" value="TWO-COMPONENT RESPONSE REGULATOR ARR22"/>
    <property type="match status" value="1"/>
</dbReference>
<comment type="function">
    <text evidence="2">May play the central regulatory role in sporulation. It may be an element of the effector pathway responsible for the activation of sporulation genes in response to nutritional stress. Spo0A may act in concert with spo0H (a sigma factor) to control the expression of some genes that are critical to the sporulation process.</text>
</comment>
<evidence type="ECO:0000256" key="1">
    <source>
        <dbReference type="ARBA" id="ARBA00018672"/>
    </source>
</evidence>
<dbReference type="SMART" id="SM00448">
    <property type="entry name" value="REC"/>
    <property type="match status" value="1"/>
</dbReference>
<sequence length="117" mass="13033">MKKVLIVDDATFMRISLRCILEKNGFEVIGEGKNGVEAISKYIDLRPDILTLDITMPEKNGIEVLKEIINIDPKANVVIISALGQETFVTEAVKLGAKGFLVKPFKEDFIIRTLSKL</sequence>
<dbReference type="Gene3D" id="3.40.50.2300">
    <property type="match status" value="1"/>
</dbReference>
<keyword evidence="3" id="KW-0597">Phosphoprotein</keyword>
<feature type="modified residue" description="4-aspartylphosphate" evidence="3">
    <location>
        <position position="53"/>
    </location>
</feature>
<proteinExistence type="predicted"/>
<evidence type="ECO:0000313" key="5">
    <source>
        <dbReference type="EMBL" id="TCP95168.1"/>
    </source>
</evidence>
<feature type="domain" description="Response regulatory" evidence="4">
    <location>
        <begin position="3"/>
        <end position="117"/>
    </location>
</feature>
<dbReference type="PROSITE" id="PS50110">
    <property type="entry name" value="RESPONSE_REGULATORY"/>
    <property type="match status" value="1"/>
</dbReference>
<evidence type="ECO:0000313" key="6">
    <source>
        <dbReference type="Proteomes" id="UP000295504"/>
    </source>
</evidence>
<name>A0A4R2TDF9_9FIRM</name>
<dbReference type="EMBL" id="SLYC01000063">
    <property type="protein sequence ID" value="TCP95168.1"/>
    <property type="molecule type" value="Genomic_DNA"/>
</dbReference>
<dbReference type="RefSeq" id="WP_132849731.1">
    <property type="nucleotide sequence ID" value="NZ_CP058648.1"/>
</dbReference>
<protein>
    <recommendedName>
        <fullName evidence="1">Stage 0 sporulation protein A homolog</fullName>
    </recommendedName>
</protein>
<dbReference type="InterPro" id="IPR001789">
    <property type="entry name" value="Sig_transdc_resp-reg_receiver"/>
</dbReference>
<gene>
    <name evidence="5" type="ORF">EDD79_10639</name>
</gene>
<evidence type="ECO:0000256" key="3">
    <source>
        <dbReference type="PROSITE-ProRule" id="PRU00169"/>
    </source>
</evidence>
<dbReference type="PANTHER" id="PTHR43228">
    <property type="entry name" value="TWO-COMPONENT RESPONSE REGULATOR"/>
    <property type="match status" value="1"/>
</dbReference>
<dbReference type="InterPro" id="IPR052048">
    <property type="entry name" value="ST_Response_Regulator"/>
</dbReference>
<accession>A0A4R2TDF9</accession>
<reference evidence="5 6" key="1">
    <citation type="submission" date="2019-03" db="EMBL/GenBank/DDBJ databases">
        <title>Genomic Encyclopedia of Type Strains, Phase IV (KMG-IV): sequencing the most valuable type-strain genomes for metagenomic binning, comparative biology and taxonomic classification.</title>
        <authorList>
            <person name="Goeker M."/>
        </authorList>
    </citation>
    <scope>NUCLEOTIDE SEQUENCE [LARGE SCALE GENOMIC DNA]</scope>
    <source>
        <strain evidence="5 6">DSM 100013</strain>
    </source>
</reference>
<dbReference type="AlphaFoldDB" id="A0A4R2TDF9"/>
<dbReference type="Proteomes" id="UP000295504">
    <property type="component" value="Unassembled WGS sequence"/>
</dbReference>
<comment type="caution">
    <text evidence="5">The sequence shown here is derived from an EMBL/GenBank/DDBJ whole genome shotgun (WGS) entry which is preliminary data.</text>
</comment>
<dbReference type="Pfam" id="PF00072">
    <property type="entry name" value="Response_reg"/>
    <property type="match status" value="1"/>
</dbReference>
<dbReference type="GO" id="GO:0000160">
    <property type="term" value="P:phosphorelay signal transduction system"/>
    <property type="evidence" value="ECO:0007669"/>
    <property type="project" value="InterPro"/>
</dbReference>
<dbReference type="InterPro" id="IPR011006">
    <property type="entry name" value="CheY-like_superfamily"/>
</dbReference>
<dbReference type="SUPFAM" id="SSF52172">
    <property type="entry name" value="CheY-like"/>
    <property type="match status" value="1"/>
</dbReference>
<evidence type="ECO:0000256" key="2">
    <source>
        <dbReference type="ARBA" id="ARBA00024867"/>
    </source>
</evidence>
<evidence type="ECO:0000259" key="4">
    <source>
        <dbReference type="PROSITE" id="PS50110"/>
    </source>
</evidence>